<comment type="caution">
    <text evidence="1">The sequence shown here is derived from an EMBL/GenBank/DDBJ whole genome shotgun (WGS) entry which is preliminary data.</text>
</comment>
<gene>
    <name evidence="1" type="ORF">SCF082_LOCUS42119</name>
</gene>
<keyword evidence="2" id="KW-1185">Reference proteome</keyword>
<reference evidence="1 2" key="1">
    <citation type="submission" date="2024-02" db="EMBL/GenBank/DDBJ databases">
        <authorList>
            <person name="Chen Y."/>
            <person name="Shah S."/>
            <person name="Dougan E. K."/>
            <person name="Thang M."/>
            <person name="Chan C."/>
        </authorList>
    </citation>
    <scope>NUCLEOTIDE SEQUENCE [LARGE SCALE GENOMIC DNA]</scope>
</reference>
<dbReference type="Proteomes" id="UP001642464">
    <property type="component" value="Unassembled WGS sequence"/>
</dbReference>
<accession>A0ABP0QP76</accession>
<protein>
    <submittedName>
        <fullName evidence="1">Uncharacterized protein</fullName>
    </submittedName>
</protein>
<evidence type="ECO:0000313" key="1">
    <source>
        <dbReference type="EMBL" id="CAK9089245.1"/>
    </source>
</evidence>
<organism evidence="1 2">
    <name type="scientific">Durusdinium trenchii</name>
    <dbReference type="NCBI Taxonomy" id="1381693"/>
    <lineage>
        <taxon>Eukaryota</taxon>
        <taxon>Sar</taxon>
        <taxon>Alveolata</taxon>
        <taxon>Dinophyceae</taxon>
        <taxon>Suessiales</taxon>
        <taxon>Symbiodiniaceae</taxon>
        <taxon>Durusdinium</taxon>
    </lineage>
</organism>
<name>A0ABP0QP76_9DINO</name>
<evidence type="ECO:0000313" key="2">
    <source>
        <dbReference type="Proteomes" id="UP001642464"/>
    </source>
</evidence>
<dbReference type="EMBL" id="CAXAMM010039818">
    <property type="protein sequence ID" value="CAK9089245.1"/>
    <property type="molecule type" value="Genomic_DNA"/>
</dbReference>
<sequence>MPTIRAIYANGHGQRCGETAPACTNWCPAPSAPAPARTAGPSSIQTLRGNLCGREVALVLCGEAHEDAVDLTRTKSILEPTMGWVDTSDAFLLRKMRHSRSNVTLQVAKKWASHAMTSENDGVLLLFHMVDSVNGVGTAKVFMPQEIEVKPGEQEENTQYFLWKDLDPDARYIHDKKAKGIEVLPEEHDSIIARRKKRLRMEGVELFDDWLIRAGRLPHVEIILEGPVRSTEVELHEDPDTAPAPIADESCQAMELDSGEEFATLLDQDMRSLRFLAEDGTGAFLQYLVRRVRDNLPSERVHFFELRELGNPDDDEVKKEFQCLVPDGQLMDLEEEWLEELQLPAPRVKTGRHGSCGVHVRHVVPSWEAFFGAASELLYFSPHVRADFVPFLACVMKTPEAPTRPKDWVLKFFEHLYCGVIADALAMLRSDPTARAFLRLRSAVHRPPGPRGRGHRSLVRRQDVRHLVPVSVAPVDRYLKAKTPGAPRTWVSALAERVRWKAPELVEKAQQWYLQVTENLLEDVKEKDPEGDYFVAWLREAHRDIFEDIDVNNPNLLRRVKEMPSLSMRTQSRNLSGIRIPFFDEAMQEILSYDPSSGPTTRRQRVLAKIIVDAFQLRMVDLASILIVMDRALAFPEGSEVVIIMYTGADHARTVQHFYQDLGFTGCPLPQKGLVGKDEFGPREPRGLRLPTYLHNFGELFGKHRAADHQRATADHGSCL</sequence>
<proteinExistence type="predicted"/>